<sequence>MIVGESTSSNRLPPGHEGGRRWSGLASGVRLPVFLALLALLCAGSGALCAQTPSSPTSASQAIAEVVFLPQTFYVGDMVEARVVVRTSETLNLTVPDPLPSSEAVTIHSVAIVHRADGFEARIVFQPFFTGTRQLPPLGLGALELSGISVLVSSLLQDGAGELAPIRDPLVLPGTHLLIALGLSAVILIPLLILVTGKGLRRWLRLLVQRYRENRPYRRISRNLRTLQADLTQIDGKEYYIRLLDEARVFFASHFSAPLRAATTGEMNGRLEQAGVPPEVREPLMEMFRFGDLVKFADHPVTMEDRQGDLERLRDLASRVYRERRNPGKEGPRVGS</sequence>
<evidence type="ECO:0000313" key="3">
    <source>
        <dbReference type="Proteomes" id="UP000186400"/>
    </source>
</evidence>
<protein>
    <submittedName>
        <fullName evidence="2">Uncharacterized protein</fullName>
    </submittedName>
</protein>
<organism evidence="2 3">
    <name type="scientific">Alkalispirochaeta americana</name>
    <dbReference type="NCBI Taxonomy" id="159291"/>
    <lineage>
        <taxon>Bacteria</taxon>
        <taxon>Pseudomonadati</taxon>
        <taxon>Spirochaetota</taxon>
        <taxon>Spirochaetia</taxon>
        <taxon>Spirochaetales</taxon>
        <taxon>Spirochaetaceae</taxon>
        <taxon>Alkalispirochaeta</taxon>
    </lineage>
</organism>
<proteinExistence type="predicted"/>
<evidence type="ECO:0000256" key="1">
    <source>
        <dbReference type="SAM" id="Phobius"/>
    </source>
</evidence>
<keyword evidence="3" id="KW-1185">Reference proteome</keyword>
<gene>
    <name evidence="2" type="ORF">SAMN05920897_11240</name>
</gene>
<keyword evidence="1" id="KW-0812">Transmembrane</keyword>
<keyword evidence="1" id="KW-1133">Transmembrane helix</keyword>
<dbReference type="Proteomes" id="UP000186400">
    <property type="component" value="Unassembled WGS sequence"/>
</dbReference>
<evidence type="ECO:0000313" key="2">
    <source>
        <dbReference type="EMBL" id="SIQ64129.1"/>
    </source>
</evidence>
<dbReference type="AlphaFoldDB" id="A0A1N6UEV1"/>
<feature type="transmembrane region" description="Helical" evidence="1">
    <location>
        <begin position="176"/>
        <end position="195"/>
    </location>
</feature>
<name>A0A1N6UEV1_9SPIO</name>
<dbReference type="OrthoDB" id="350339at2"/>
<dbReference type="RefSeq" id="WP_076489135.1">
    <property type="nucleotide sequence ID" value="NZ_FTMS01000012.1"/>
</dbReference>
<keyword evidence="1" id="KW-0472">Membrane</keyword>
<dbReference type="STRING" id="159291.SAMN05920897_11240"/>
<dbReference type="EMBL" id="FTMS01000012">
    <property type="protein sequence ID" value="SIQ64129.1"/>
    <property type="molecule type" value="Genomic_DNA"/>
</dbReference>
<reference evidence="2 3" key="1">
    <citation type="submission" date="2017-01" db="EMBL/GenBank/DDBJ databases">
        <authorList>
            <person name="Mah S.A."/>
            <person name="Swanson W.J."/>
            <person name="Moy G.W."/>
            <person name="Vacquier V.D."/>
        </authorList>
    </citation>
    <scope>NUCLEOTIDE SEQUENCE [LARGE SCALE GENOMIC DNA]</scope>
    <source>
        <strain evidence="2 3">ASpG1</strain>
    </source>
</reference>
<accession>A0A1N6UEV1</accession>